<feature type="region of interest" description="Disordered" evidence="1">
    <location>
        <begin position="94"/>
        <end position="149"/>
    </location>
</feature>
<dbReference type="AlphaFoldDB" id="A0AAV6TQU1"/>
<evidence type="ECO:0000313" key="3">
    <source>
        <dbReference type="Proteomes" id="UP000827092"/>
    </source>
</evidence>
<proteinExistence type="predicted"/>
<protein>
    <submittedName>
        <fullName evidence="2">Uncharacterized protein</fullName>
    </submittedName>
</protein>
<reference evidence="2 3" key="1">
    <citation type="journal article" date="2022" name="Nat. Ecol. Evol.">
        <title>A masculinizing supergene underlies an exaggerated male reproductive morph in a spider.</title>
        <authorList>
            <person name="Hendrickx F."/>
            <person name="De Corte Z."/>
            <person name="Sonet G."/>
            <person name="Van Belleghem S.M."/>
            <person name="Kostlbacher S."/>
            <person name="Vangestel C."/>
        </authorList>
    </citation>
    <scope>NUCLEOTIDE SEQUENCE [LARGE SCALE GENOMIC DNA]</scope>
    <source>
        <strain evidence="2">W744_W776</strain>
    </source>
</reference>
<gene>
    <name evidence="2" type="ORF">JTE90_007560</name>
</gene>
<organism evidence="2 3">
    <name type="scientific">Oedothorax gibbosus</name>
    <dbReference type="NCBI Taxonomy" id="931172"/>
    <lineage>
        <taxon>Eukaryota</taxon>
        <taxon>Metazoa</taxon>
        <taxon>Ecdysozoa</taxon>
        <taxon>Arthropoda</taxon>
        <taxon>Chelicerata</taxon>
        <taxon>Arachnida</taxon>
        <taxon>Araneae</taxon>
        <taxon>Araneomorphae</taxon>
        <taxon>Entelegynae</taxon>
        <taxon>Araneoidea</taxon>
        <taxon>Linyphiidae</taxon>
        <taxon>Erigoninae</taxon>
        <taxon>Oedothorax</taxon>
    </lineage>
</organism>
<sequence length="149" mass="16124">MLPRQFWTRNFNWNTGSRRRLAGSHIDEISSRANQGPSVRKFCIRAAIHGSSIIWVHLSYRVDTSDGAANPKGGCVCAFTAFSLPTPLERLSAFPGLSQRGGSSSHNTRLALQKGPGPAPEILTPMGVDTRPAPNPLISNTSPQTKEES</sequence>
<feature type="compositionally biased region" description="Polar residues" evidence="1">
    <location>
        <begin position="100"/>
        <end position="110"/>
    </location>
</feature>
<feature type="compositionally biased region" description="Polar residues" evidence="1">
    <location>
        <begin position="137"/>
        <end position="149"/>
    </location>
</feature>
<keyword evidence="3" id="KW-1185">Reference proteome</keyword>
<accession>A0AAV6TQU1</accession>
<dbReference type="EMBL" id="JAFNEN010001349">
    <property type="protein sequence ID" value="KAG8174029.1"/>
    <property type="molecule type" value="Genomic_DNA"/>
</dbReference>
<name>A0AAV6TQU1_9ARAC</name>
<evidence type="ECO:0000313" key="2">
    <source>
        <dbReference type="EMBL" id="KAG8174029.1"/>
    </source>
</evidence>
<comment type="caution">
    <text evidence="2">The sequence shown here is derived from an EMBL/GenBank/DDBJ whole genome shotgun (WGS) entry which is preliminary data.</text>
</comment>
<dbReference type="Proteomes" id="UP000827092">
    <property type="component" value="Unassembled WGS sequence"/>
</dbReference>
<evidence type="ECO:0000256" key="1">
    <source>
        <dbReference type="SAM" id="MobiDB-lite"/>
    </source>
</evidence>